<dbReference type="PROSITE" id="PS51257">
    <property type="entry name" value="PROKAR_LIPOPROTEIN"/>
    <property type="match status" value="1"/>
</dbReference>
<comment type="caution">
    <text evidence="2">The sequence shown here is derived from an EMBL/GenBank/DDBJ whole genome shotgun (WGS) entry which is preliminary data.</text>
</comment>
<keyword evidence="3" id="KW-1185">Reference proteome</keyword>
<name>A0ABT3XWW9_9FLAO</name>
<keyword evidence="1" id="KW-1133">Transmembrane helix</keyword>
<evidence type="ECO:0000313" key="3">
    <source>
        <dbReference type="Proteomes" id="UP001073122"/>
    </source>
</evidence>
<protein>
    <recommendedName>
        <fullName evidence="4">Lipoprotein</fullName>
    </recommendedName>
</protein>
<reference evidence="2" key="1">
    <citation type="submission" date="2022-10" db="EMBL/GenBank/DDBJ databases">
        <title>Chryseobacterium sp. nov., a novel bacterial species.</title>
        <authorList>
            <person name="Cao Y."/>
        </authorList>
    </citation>
    <scope>NUCLEOTIDE SEQUENCE</scope>
    <source>
        <strain evidence="2">CCTCC AB2015118</strain>
    </source>
</reference>
<keyword evidence="1" id="KW-0812">Transmembrane</keyword>
<dbReference type="Proteomes" id="UP001073122">
    <property type="component" value="Unassembled WGS sequence"/>
</dbReference>
<evidence type="ECO:0000313" key="2">
    <source>
        <dbReference type="EMBL" id="MCX8526154.1"/>
    </source>
</evidence>
<accession>A0ABT3XWW9</accession>
<dbReference type="EMBL" id="JAOVZW010000030">
    <property type="protein sequence ID" value="MCX8526154.1"/>
    <property type="molecule type" value="Genomic_DNA"/>
</dbReference>
<sequence>MKILILISVISVAFGCRSKQKIINDYKEKTREAENIKVDSLSQKSSKFIQNETADVIFLEKKNEISSDVSIKGKSDLSNPFLFHNVVGIDTIQSISIMGNAEYIINNRFTKTDNNKTEIRKEDFTHIIQDLSQNNVSKENITKVDSVISTETKEIKAKGLQAGTWIVVTIIVIFLLFIFFVYKYFKK</sequence>
<gene>
    <name evidence="2" type="ORF">OF897_19755</name>
</gene>
<keyword evidence="1" id="KW-0472">Membrane</keyword>
<organism evidence="2 3">
    <name type="scientific">Chryseobacterium formosus</name>
    <dbReference type="NCBI Taxonomy" id="1537363"/>
    <lineage>
        <taxon>Bacteria</taxon>
        <taxon>Pseudomonadati</taxon>
        <taxon>Bacteroidota</taxon>
        <taxon>Flavobacteriia</taxon>
        <taxon>Flavobacteriales</taxon>
        <taxon>Weeksellaceae</taxon>
        <taxon>Chryseobacterium group</taxon>
        <taxon>Chryseobacterium</taxon>
    </lineage>
</organism>
<evidence type="ECO:0000256" key="1">
    <source>
        <dbReference type="SAM" id="Phobius"/>
    </source>
</evidence>
<feature type="transmembrane region" description="Helical" evidence="1">
    <location>
        <begin position="162"/>
        <end position="182"/>
    </location>
</feature>
<proteinExistence type="predicted"/>
<dbReference type="RefSeq" id="WP_267267387.1">
    <property type="nucleotide sequence ID" value="NZ_JAOVZW010000030.1"/>
</dbReference>
<evidence type="ECO:0008006" key="4">
    <source>
        <dbReference type="Google" id="ProtNLM"/>
    </source>
</evidence>